<dbReference type="SUPFAM" id="SSF103473">
    <property type="entry name" value="MFS general substrate transporter"/>
    <property type="match status" value="1"/>
</dbReference>
<evidence type="ECO:0000256" key="3">
    <source>
        <dbReference type="ARBA" id="ARBA00022989"/>
    </source>
</evidence>
<name>A0AAD5T6Z9_9FUNG</name>
<dbReference type="AlphaFoldDB" id="A0AAD5T6Z9"/>
<feature type="transmembrane region" description="Helical" evidence="5">
    <location>
        <begin position="354"/>
        <end position="375"/>
    </location>
</feature>
<feature type="transmembrane region" description="Helical" evidence="5">
    <location>
        <begin position="330"/>
        <end position="348"/>
    </location>
</feature>
<dbReference type="EMBL" id="JADGJH010000224">
    <property type="protein sequence ID" value="KAJ3133177.1"/>
    <property type="molecule type" value="Genomic_DNA"/>
</dbReference>
<keyword evidence="3 5" id="KW-1133">Transmembrane helix</keyword>
<keyword evidence="4 5" id="KW-0472">Membrane</keyword>
<dbReference type="InterPro" id="IPR011701">
    <property type="entry name" value="MFS"/>
</dbReference>
<evidence type="ECO:0000256" key="2">
    <source>
        <dbReference type="ARBA" id="ARBA00022692"/>
    </source>
</evidence>
<dbReference type="PANTHER" id="PTHR23507">
    <property type="entry name" value="ZGC:174356"/>
    <property type="match status" value="1"/>
</dbReference>
<feature type="transmembrane region" description="Helical" evidence="5">
    <location>
        <begin position="256"/>
        <end position="276"/>
    </location>
</feature>
<dbReference type="PANTHER" id="PTHR23507:SF1">
    <property type="entry name" value="FI18259P1-RELATED"/>
    <property type="match status" value="1"/>
</dbReference>
<evidence type="ECO:0000256" key="4">
    <source>
        <dbReference type="ARBA" id="ARBA00023136"/>
    </source>
</evidence>
<gene>
    <name evidence="7" type="ORF">HK100_004588</name>
</gene>
<comment type="subcellular location">
    <subcellularLocation>
        <location evidence="1">Membrane</location>
        <topology evidence="1">Multi-pass membrane protein</topology>
    </subcellularLocation>
</comment>
<dbReference type="InterPro" id="IPR036259">
    <property type="entry name" value="MFS_trans_sf"/>
</dbReference>
<dbReference type="GO" id="GO:0022857">
    <property type="term" value="F:transmembrane transporter activity"/>
    <property type="evidence" value="ECO:0007669"/>
    <property type="project" value="InterPro"/>
</dbReference>
<dbReference type="PROSITE" id="PS50850">
    <property type="entry name" value="MFS"/>
    <property type="match status" value="1"/>
</dbReference>
<evidence type="ECO:0000256" key="1">
    <source>
        <dbReference type="ARBA" id="ARBA00004141"/>
    </source>
</evidence>
<protein>
    <recommendedName>
        <fullName evidence="6">Major facilitator superfamily (MFS) profile domain-containing protein</fullName>
    </recommendedName>
</protein>
<dbReference type="Gene3D" id="1.20.1250.20">
    <property type="entry name" value="MFS general substrate transporter like domains"/>
    <property type="match status" value="2"/>
</dbReference>
<accession>A0AAD5T6Z9</accession>
<organism evidence="7 8">
    <name type="scientific">Physocladia obscura</name>
    <dbReference type="NCBI Taxonomy" id="109957"/>
    <lineage>
        <taxon>Eukaryota</taxon>
        <taxon>Fungi</taxon>
        <taxon>Fungi incertae sedis</taxon>
        <taxon>Chytridiomycota</taxon>
        <taxon>Chytridiomycota incertae sedis</taxon>
        <taxon>Chytridiomycetes</taxon>
        <taxon>Chytridiales</taxon>
        <taxon>Chytriomycetaceae</taxon>
        <taxon>Physocladia</taxon>
    </lineage>
</organism>
<feature type="domain" description="Major facilitator superfamily (MFS) profile" evidence="6">
    <location>
        <begin position="9"/>
        <end position="444"/>
    </location>
</feature>
<evidence type="ECO:0000313" key="8">
    <source>
        <dbReference type="Proteomes" id="UP001211907"/>
    </source>
</evidence>
<feature type="transmembrane region" description="Helical" evidence="5">
    <location>
        <begin position="185"/>
        <end position="207"/>
    </location>
</feature>
<sequence length="470" mass="51277">MVKPHPGHAIVVAFMQSFVLLMGTPFQQFLLLKVCSKFDASLELDYETCAKRSDVQVETASWVLWLTMSQSVPAFFVLIFAGYFVDTFGHKTALKAGLIQYLVLSFAYLLAAISNLSFYALVIVGFICGISGGTSLFSMAESAYIAATTTPINRTKYFMFELCALSISSAISPLFAGYITKIFGFPTLFSIMFSSAVALAIYIFFIFPDTRNGLSGGNINSSSNTNSSSKLLKIFQESITTTSATISFLFSHTASASIMLILMVFGVVLSASGPLFTMYPTKAFAWDAFDIGQFQSFKSTQRILLLTVGHPMLERISQYNGDKMSGEIRLLRFSLFAATVSSIFFGISRDTTQFYVSTVFASLGTFAYPTSKSLLSILTPAEMQGRVFGSLELFLSATQLAGSVLCNKVYQGTVSWMPQALFFLIAGLDFCSCLTAFLGLKKSGIDSIRAESASFEEVVDVSNEETPLLV</sequence>
<feature type="transmembrane region" description="Helical" evidence="5">
    <location>
        <begin position="117"/>
        <end position="137"/>
    </location>
</feature>
<reference evidence="7" key="1">
    <citation type="submission" date="2020-05" db="EMBL/GenBank/DDBJ databases">
        <title>Phylogenomic resolution of chytrid fungi.</title>
        <authorList>
            <person name="Stajich J.E."/>
            <person name="Amses K."/>
            <person name="Simmons R."/>
            <person name="Seto K."/>
            <person name="Myers J."/>
            <person name="Bonds A."/>
            <person name="Quandt C.A."/>
            <person name="Barry K."/>
            <person name="Liu P."/>
            <person name="Grigoriev I."/>
            <person name="Longcore J.E."/>
            <person name="James T.Y."/>
        </authorList>
    </citation>
    <scope>NUCLEOTIDE SEQUENCE</scope>
    <source>
        <strain evidence="7">JEL0513</strain>
    </source>
</reference>
<evidence type="ECO:0000256" key="5">
    <source>
        <dbReference type="SAM" id="Phobius"/>
    </source>
</evidence>
<evidence type="ECO:0000313" key="7">
    <source>
        <dbReference type="EMBL" id="KAJ3133177.1"/>
    </source>
</evidence>
<feature type="transmembrane region" description="Helical" evidence="5">
    <location>
        <begin position="416"/>
        <end position="440"/>
    </location>
</feature>
<dbReference type="Proteomes" id="UP001211907">
    <property type="component" value="Unassembled WGS sequence"/>
</dbReference>
<keyword evidence="2 5" id="KW-0812">Transmembrane</keyword>
<evidence type="ECO:0000259" key="6">
    <source>
        <dbReference type="PROSITE" id="PS50850"/>
    </source>
</evidence>
<feature type="transmembrane region" description="Helical" evidence="5">
    <location>
        <begin position="62"/>
        <end position="85"/>
    </location>
</feature>
<dbReference type="Pfam" id="PF07690">
    <property type="entry name" value="MFS_1"/>
    <property type="match status" value="1"/>
</dbReference>
<feature type="transmembrane region" description="Helical" evidence="5">
    <location>
        <begin position="7"/>
        <end position="26"/>
    </location>
</feature>
<feature type="transmembrane region" description="Helical" evidence="5">
    <location>
        <begin position="92"/>
        <end position="111"/>
    </location>
</feature>
<dbReference type="InterPro" id="IPR020846">
    <property type="entry name" value="MFS_dom"/>
</dbReference>
<feature type="transmembrane region" description="Helical" evidence="5">
    <location>
        <begin position="158"/>
        <end position="179"/>
    </location>
</feature>
<dbReference type="GO" id="GO:0016020">
    <property type="term" value="C:membrane"/>
    <property type="evidence" value="ECO:0007669"/>
    <property type="project" value="UniProtKB-SubCell"/>
</dbReference>
<proteinExistence type="predicted"/>
<keyword evidence="8" id="KW-1185">Reference proteome</keyword>
<comment type="caution">
    <text evidence="7">The sequence shown here is derived from an EMBL/GenBank/DDBJ whole genome shotgun (WGS) entry which is preliminary data.</text>
</comment>